<dbReference type="EnsemblMetazoa" id="CJA36905.1">
    <property type="protein sequence ID" value="CJA36905.1"/>
    <property type="gene ID" value="WBGene00212752"/>
</dbReference>
<evidence type="ECO:0000313" key="2">
    <source>
        <dbReference type="Proteomes" id="UP000005237"/>
    </source>
</evidence>
<organism evidence="1 2">
    <name type="scientific">Caenorhabditis japonica</name>
    <dbReference type="NCBI Taxonomy" id="281687"/>
    <lineage>
        <taxon>Eukaryota</taxon>
        <taxon>Metazoa</taxon>
        <taxon>Ecdysozoa</taxon>
        <taxon>Nematoda</taxon>
        <taxon>Chromadorea</taxon>
        <taxon>Rhabditida</taxon>
        <taxon>Rhabditina</taxon>
        <taxon>Rhabditomorpha</taxon>
        <taxon>Rhabditoidea</taxon>
        <taxon>Rhabditidae</taxon>
        <taxon>Peloderinae</taxon>
        <taxon>Caenorhabditis</taxon>
    </lineage>
</organism>
<keyword evidence="2" id="KW-1185">Reference proteome</keyword>
<dbReference type="Proteomes" id="UP000005237">
    <property type="component" value="Unassembled WGS sequence"/>
</dbReference>
<sequence>MNRFEGEFVRHPNFCTMTIQENAKNSTFLKFSDCGVFLICGDLKNFRLEENKCGLEYLCPGNCYEESVENAVFREIACNLTECE</sequence>
<evidence type="ECO:0000313" key="1">
    <source>
        <dbReference type="EnsemblMetazoa" id="CJA36905.1"/>
    </source>
</evidence>
<dbReference type="AlphaFoldDB" id="A0A8R1IQJ6"/>
<proteinExistence type="predicted"/>
<reference evidence="1" key="2">
    <citation type="submission" date="2022-06" db="UniProtKB">
        <authorList>
            <consortium name="EnsemblMetazoa"/>
        </authorList>
    </citation>
    <scope>IDENTIFICATION</scope>
    <source>
        <strain evidence="1">DF5081</strain>
    </source>
</reference>
<name>A0A8R1IQJ6_CAEJA</name>
<reference evidence="2" key="1">
    <citation type="submission" date="2010-08" db="EMBL/GenBank/DDBJ databases">
        <authorList>
            <consortium name="Caenorhabditis japonica Sequencing Consortium"/>
            <person name="Wilson R.K."/>
        </authorList>
    </citation>
    <scope>NUCLEOTIDE SEQUENCE [LARGE SCALE GENOMIC DNA]</scope>
    <source>
        <strain evidence="2">DF5081</strain>
    </source>
</reference>
<accession>A0A8R1IQJ6</accession>
<protein>
    <submittedName>
        <fullName evidence="1">Uncharacterized protein</fullName>
    </submittedName>
</protein>